<proteinExistence type="predicted"/>
<evidence type="ECO:0000313" key="3">
    <source>
        <dbReference type="WBParaSite" id="Gr19_v10_g7948.t1"/>
    </source>
</evidence>
<evidence type="ECO:0000256" key="1">
    <source>
        <dbReference type="SAM" id="SignalP"/>
    </source>
</evidence>
<accession>A0A914I8R2</accession>
<sequence length="70" mass="7770">MHFWVLISGIFVLLMAARGAECGCAGSKQAVEGSIEADYEATGKHCAKVTEGQNACDINEYYRYYTERQN</sequence>
<reference evidence="3" key="1">
    <citation type="submission" date="2022-11" db="UniProtKB">
        <authorList>
            <consortium name="WormBaseParasite"/>
        </authorList>
    </citation>
    <scope>IDENTIFICATION</scope>
</reference>
<feature type="signal peptide" evidence="1">
    <location>
        <begin position="1"/>
        <end position="19"/>
    </location>
</feature>
<feature type="chain" id="PRO_5037710718" evidence="1">
    <location>
        <begin position="20"/>
        <end position="70"/>
    </location>
</feature>
<dbReference type="WBParaSite" id="Gr19_v10_g7948.t1">
    <property type="protein sequence ID" value="Gr19_v10_g7948.t1"/>
    <property type="gene ID" value="Gr19_v10_g7948"/>
</dbReference>
<dbReference type="AlphaFoldDB" id="A0A914I8R2"/>
<protein>
    <submittedName>
        <fullName evidence="3">Uncharacterized protein</fullName>
    </submittedName>
</protein>
<keyword evidence="2" id="KW-1185">Reference proteome</keyword>
<name>A0A914I8R2_GLORO</name>
<dbReference type="Proteomes" id="UP000887572">
    <property type="component" value="Unplaced"/>
</dbReference>
<keyword evidence="1" id="KW-0732">Signal</keyword>
<organism evidence="2 3">
    <name type="scientific">Globodera rostochiensis</name>
    <name type="common">Golden nematode worm</name>
    <name type="synonym">Heterodera rostochiensis</name>
    <dbReference type="NCBI Taxonomy" id="31243"/>
    <lineage>
        <taxon>Eukaryota</taxon>
        <taxon>Metazoa</taxon>
        <taxon>Ecdysozoa</taxon>
        <taxon>Nematoda</taxon>
        <taxon>Chromadorea</taxon>
        <taxon>Rhabditida</taxon>
        <taxon>Tylenchina</taxon>
        <taxon>Tylenchomorpha</taxon>
        <taxon>Tylenchoidea</taxon>
        <taxon>Heteroderidae</taxon>
        <taxon>Heteroderinae</taxon>
        <taxon>Globodera</taxon>
    </lineage>
</organism>
<evidence type="ECO:0000313" key="2">
    <source>
        <dbReference type="Proteomes" id="UP000887572"/>
    </source>
</evidence>